<keyword evidence="1" id="KW-0472">Membrane</keyword>
<dbReference type="AlphaFoldDB" id="A0A5C6W3Z8"/>
<protein>
    <submittedName>
        <fullName evidence="2">Uncharacterized protein</fullName>
    </submittedName>
</protein>
<keyword evidence="1" id="KW-1133">Transmembrane helix</keyword>
<dbReference type="Proteomes" id="UP000321363">
    <property type="component" value="Unassembled WGS sequence"/>
</dbReference>
<dbReference type="InterPro" id="IPR058895">
    <property type="entry name" value="YkoA-like"/>
</dbReference>
<reference evidence="2 3" key="1">
    <citation type="journal article" date="2005" name="Int. J. Syst. Evol. Microbiol.">
        <title>Bacillus litoralis sp. nov., isolated from a tidal flat of the Yellow Sea in Korea.</title>
        <authorList>
            <person name="Yoon J.H."/>
            <person name="Oh T.K."/>
        </authorList>
    </citation>
    <scope>NUCLEOTIDE SEQUENCE [LARGE SCALE GENOMIC DNA]</scope>
    <source>
        <strain evidence="2 3">SW-211</strain>
    </source>
</reference>
<dbReference type="Pfam" id="PF26313">
    <property type="entry name" value="YkoA"/>
    <property type="match status" value="1"/>
</dbReference>
<evidence type="ECO:0000313" key="2">
    <source>
        <dbReference type="EMBL" id="TXC92141.1"/>
    </source>
</evidence>
<gene>
    <name evidence="2" type="ORF">FS935_07105</name>
</gene>
<dbReference type="EMBL" id="VOQF01000003">
    <property type="protein sequence ID" value="TXC92141.1"/>
    <property type="molecule type" value="Genomic_DNA"/>
</dbReference>
<comment type="caution">
    <text evidence="2">The sequence shown here is derived from an EMBL/GenBank/DDBJ whole genome shotgun (WGS) entry which is preliminary data.</text>
</comment>
<sequence>MKLQTLIEYCLLIFFSGIYFAFLGFQSNGITFIVGVIFIYIVITLSTKRILPRYGIIDKKTSILLSVSSILGTIFITMFILTILAT</sequence>
<keyword evidence="1" id="KW-0812">Transmembrane</keyword>
<name>A0A5C6W3Z8_9BACI</name>
<accession>A0A5C6W3Z8</accession>
<feature type="transmembrane region" description="Helical" evidence="1">
    <location>
        <begin position="63"/>
        <end position="85"/>
    </location>
</feature>
<evidence type="ECO:0000313" key="3">
    <source>
        <dbReference type="Proteomes" id="UP000321363"/>
    </source>
</evidence>
<dbReference type="RefSeq" id="WP_146946955.1">
    <property type="nucleotide sequence ID" value="NZ_VOQF01000003.1"/>
</dbReference>
<organism evidence="2 3">
    <name type="scientific">Metabacillus litoralis</name>
    <dbReference type="NCBI Taxonomy" id="152268"/>
    <lineage>
        <taxon>Bacteria</taxon>
        <taxon>Bacillati</taxon>
        <taxon>Bacillota</taxon>
        <taxon>Bacilli</taxon>
        <taxon>Bacillales</taxon>
        <taxon>Bacillaceae</taxon>
        <taxon>Metabacillus</taxon>
    </lineage>
</organism>
<evidence type="ECO:0000256" key="1">
    <source>
        <dbReference type="SAM" id="Phobius"/>
    </source>
</evidence>
<keyword evidence="3" id="KW-1185">Reference proteome</keyword>
<feature type="transmembrane region" description="Helical" evidence="1">
    <location>
        <begin position="7"/>
        <end position="25"/>
    </location>
</feature>
<feature type="transmembrane region" description="Helical" evidence="1">
    <location>
        <begin position="31"/>
        <end position="51"/>
    </location>
</feature>
<proteinExistence type="predicted"/>